<sequence>MNCSFYFLLDGIFNNMNNTLCIKKLNYIPEQIIICPLQLFSQSVRVLIRNYYQEKVERCPCNDLFTLTHSIS</sequence>
<gene>
    <name evidence="2" type="ORF">EB796_003879</name>
    <name evidence="1" type="ORF">EB796_012832</name>
</gene>
<keyword evidence="3" id="KW-1185">Reference proteome</keyword>
<comment type="caution">
    <text evidence="2">The sequence shown here is derived from an EMBL/GenBank/DDBJ whole genome shotgun (WGS) entry which is preliminary data.</text>
</comment>
<name>A0A7J7KGL9_BUGNE</name>
<dbReference type="EMBL" id="VXIV02001900">
    <property type="protein sequence ID" value="KAF6028847.1"/>
    <property type="molecule type" value="Genomic_DNA"/>
</dbReference>
<evidence type="ECO:0000313" key="1">
    <source>
        <dbReference type="EMBL" id="KAF6028847.1"/>
    </source>
</evidence>
<organism evidence="2 3">
    <name type="scientific">Bugula neritina</name>
    <name type="common">Brown bryozoan</name>
    <name type="synonym">Sertularia neritina</name>
    <dbReference type="NCBI Taxonomy" id="10212"/>
    <lineage>
        <taxon>Eukaryota</taxon>
        <taxon>Metazoa</taxon>
        <taxon>Spiralia</taxon>
        <taxon>Lophotrochozoa</taxon>
        <taxon>Bryozoa</taxon>
        <taxon>Gymnolaemata</taxon>
        <taxon>Cheilostomatida</taxon>
        <taxon>Flustrina</taxon>
        <taxon>Buguloidea</taxon>
        <taxon>Bugulidae</taxon>
        <taxon>Bugula</taxon>
    </lineage>
</organism>
<protein>
    <submittedName>
        <fullName evidence="2">Uncharacterized protein</fullName>
    </submittedName>
</protein>
<evidence type="ECO:0000313" key="2">
    <source>
        <dbReference type="EMBL" id="KAF6037812.1"/>
    </source>
</evidence>
<proteinExistence type="predicted"/>
<evidence type="ECO:0000313" key="3">
    <source>
        <dbReference type="Proteomes" id="UP000593567"/>
    </source>
</evidence>
<reference evidence="2 3" key="1">
    <citation type="submission" date="2019-09" db="EMBL/GenBank/DDBJ databases">
        <authorList>
            <person name="Raiko M."/>
            <person name="Komissarov A."/>
            <person name="Rhodes A."/>
            <person name="Kliver S."/>
            <person name="Lim-Fong G."/>
            <person name="Kwan J."/>
            <person name="O'Brien S.J."/>
            <person name="Lopez J.V."/>
        </authorList>
    </citation>
    <scope>NUCLEOTIDE SEQUENCE [LARGE SCALE GENOMIC DNA]</scope>
    <source>
        <strain evidence="2">Kwan_BN1</strain>
    </source>
</reference>
<dbReference type="Proteomes" id="UP000593567">
    <property type="component" value="Unassembled WGS sequence"/>
</dbReference>
<reference evidence="2 3" key="2">
    <citation type="submission" date="2020-06" db="EMBL/GenBank/DDBJ databases">
        <title>Draft genome of Bugula neritina, a colonial animal packing powerful symbionts and potential medicines.</title>
        <authorList>
            <person name="Rayko M."/>
        </authorList>
    </citation>
    <scope>NUCLEOTIDE SEQUENCE [LARGE SCALE GENOMIC DNA]</scope>
    <source>
        <strain evidence="2">Kwan_BN1</strain>
    </source>
</reference>
<dbReference type="AlphaFoldDB" id="A0A7J7KGL9"/>
<accession>A0A7J7KGL9</accession>
<dbReference type="EMBL" id="VXIV02000513">
    <property type="protein sequence ID" value="KAF6037812.1"/>
    <property type="molecule type" value="Genomic_DNA"/>
</dbReference>